<evidence type="ECO:0000256" key="2">
    <source>
        <dbReference type="SAM" id="SignalP"/>
    </source>
</evidence>
<evidence type="ECO:0000256" key="1">
    <source>
        <dbReference type="SAM" id="MobiDB-lite"/>
    </source>
</evidence>
<keyword evidence="4" id="KW-1185">Reference proteome</keyword>
<organism evidence="3 4">
    <name type="scientific">Nocardia neocaledoniensis</name>
    <dbReference type="NCBI Taxonomy" id="236511"/>
    <lineage>
        <taxon>Bacteria</taxon>
        <taxon>Bacillati</taxon>
        <taxon>Actinomycetota</taxon>
        <taxon>Actinomycetes</taxon>
        <taxon>Mycobacteriales</taxon>
        <taxon>Nocardiaceae</taxon>
        <taxon>Nocardia</taxon>
    </lineage>
</organism>
<feature type="region of interest" description="Disordered" evidence="1">
    <location>
        <begin position="22"/>
        <end position="57"/>
    </location>
</feature>
<name>A0A317NA46_9NOCA</name>
<evidence type="ECO:0000313" key="4">
    <source>
        <dbReference type="Proteomes" id="UP000246410"/>
    </source>
</evidence>
<feature type="compositionally biased region" description="Low complexity" evidence="1">
    <location>
        <begin position="27"/>
        <end position="39"/>
    </location>
</feature>
<protein>
    <recommendedName>
        <fullName evidence="5">LppP/LprE lipoprotein</fullName>
    </recommendedName>
</protein>
<comment type="caution">
    <text evidence="3">The sequence shown here is derived from an EMBL/GenBank/DDBJ whole genome shotgun (WGS) entry which is preliminary data.</text>
</comment>
<feature type="signal peptide" evidence="2">
    <location>
        <begin position="1"/>
        <end position="20"/>
    </location>
</feature>
<feature type="chain" id="PRO_5039068529" description="LppP/LprE lipoprotein" evidence="2">
    <location>
        <begin position="21"/>
        <end position="145"/>
    </location>
</feature>
<keyword evidence="2" id="KW-0732">Signal</keyword>
<proteinExistence type="predicted"/>
<sequence>MSRFTAATAAVAVLMGPLTACSNTEDAAPQPSSSATPSARPEDGNAGIGHRFTPDPTIVEPHPLAFSSWTRLGDNTIGVNFQTGNPECFGVDVTVTETAEQVRVALRGGTRADAVGKMCTMNAVFGTVEIALDSPLGSREVVDAG</sequence>
<evidence type="ECO:0008006" key="5">
    <source>
        <dbReference type="Google" id="ProtNLM"/>
    </source>
</evidence>
<gene>
    <name evidence="3" type="ORF">DFR69_10986</name>
</gene>
<dbReference type="AlphaFoldDB" id="A0A317NA46"/>
<accession>A0A317NA46</accession>
<dbReference type="Proteomes" id="UP000246410">
    <property type="component" value="Unassembled WGS sequence"/>
</dbReference>
<dbReference type="EMBL" id="QGTL01000009">
    <property type="protein sequence ID" value="PWV72171.1"/>
    <property type="molecule type" value="Genomic_DNA"/>
</dbReference>
<evidence type="ECO:0000313" key="3">
    <source>
        <dbReference type="EMBL" id="PWV72171.1"/>
    </source>
</evidence>
<reference evidence="3 4" key="1">
    <citation type="submission" date="2018-05" db="EMBL/GenBank/DDBJ databases">
        <title>Genomic Encyclopedia of Type Strains, Phase IV (KMG-IV): sequencing the most valuable type-strain genomes for metagenomic binning, comparative biology and taxonomic classification.</title>
        <authorList>
            <person name="Goeker M."/>
        </authorList>
    </citation>
    <scope>NUCLEOTIDE SEQUENCE [LARGE SCALE GENOMIC DNA]</scope>
    <source>
        <strain evidence="3 4">DSM 44717</strain>
    </source>
</reference>